<evidence type="ECO:0000313" key="3">
    <source>
        <dbReference type="Proteomes" id="UP000241546"/>
    </source>
</evidence>
<keyword evidence="3" id="KW-1185">Reference proteome</keyword>
<dbReference type="PANTHER" id="PTHR43217:SF2">
    <property type="entry name" value="SUCCINATE-SEMIALDEHYDE DEHYDROGENASE [NADP(+)]"/>
    <property type="match status" value="1"/>
</dbReference>
<gene>
    <name evidence="2" type="ORF">BBK36DRAFT_1126665</name>
</gene>
<evidence type="ECO:0000259" key="1">
    <source>
        <dbReference type="Pfam" id="PF00171"/>
    </source>
</evidence>
<dbReference type="Gene3D" id="3.40.309.10">
    <property type="entry name" value="Aldehyde Dehydrogenase, Chain A, domain 2"/>
    <property type="match status" value="1"/>
</dbReference>
<name>A0A2T4B1R4_9HYPO</name>
<organism evidence="2 3">
    <name type="scientific">Trichoderma citrinoviride</name>
    <dbReference type="NCBI Taxonomy" id="58853"/>
    <lineage>
        <taxon>Eukaryota</taxon>
        <taxon>Fungi</taxon>
        <taxon>Dikarya</taxon>
        <taxon>Ascomycota</taxon>
        <taxon>Pezizomycotina</taxon>
        <taxon>Sordariomycetes</taxon>
        <taxon>Hypocreomycetidae</taxon>
        <taxon>Hypocreales</taxon>
        <taxon>Hypocreaceae</taxon>
        <taxon>Trichoderma</taxon>
    </lineage>
</organism>
<dbReference type="GeneID" id="36599518"/>
<dbReference type="InterPro" id="IPR016161">
    <property type="entry name" value="Ald_DH/histidinol_DH"/>
</dbReference>
<dbReference type="InterPro" id="IPR047110">
    <property type="entry name" value="GABD/Sad-like"/>
</dbReference>
<feature type="domain" description="Aldehyde dehydrogenase" evidence="1">
    <location>
        <begin position="6"/>
        <end position="446"/>
    </location>
</feature>
<dbReference type="InterPro" id="IPR015590">
    <property type="entry name" value="Aldehyde_DH_dom"/>
</dbReference>
<dbReference type="Gene3D" id="3.40.605.10">
    <property type="entry name" value="Aldehyde Dehydrogenase, Chain A, domain 1"/>
    <property type="match status" value="1"/>
</dbReference>
<dbReference type="InterPro" id="IPR016163">
    <property type="entry name" value="Ald_DH_C"/>
</dbReference>
<accession>A0A2T4B1R4</accession>
<dbReference type="Proteomes" id="UP000241546">
    <property type="component" value="Unassembled WGS sequence"/>
</dbReference>
<dbReference type="InterPro" id="IPR016162">
    <property type="entry name" value="Ald_DH_N"/>
</dbReference>
<dbReference type="EMBL" id="KZ680219">
    <property type="protein sequence ID" value="PTB63254.1"/>
    <property type="molecule type" value="Genomic_DNA"/>
</dbReference>
<dbReference type="OrthoDB" id="310895at2759"/>
<dbReference type="PANTHER" id="PTHR43217">
    <property type="entry name" value="SUCCINATE SEMIALDEHYDE DEHYDROGENASE [NAD(P)+] SAD"/>
    <property type="match status" value="1"/>
</dbReference>
<dbReference type="RefSeq" id="XP_024746574.1">
    <property type="nucleotide sequence ID" value="XM_024891400.1"/>
</dbReference>
<evidence type="ECO:0000313" key="2">
    <source>
        <dbReference type="EMBL" id="PTB63254.1"/>
    </source>
</evidence>
<proteinExistence type="predicted"/>
<dbReference type="AlphaFoldDB" id="A0A2T4B1R4"/>
<reference evidence="3" key="1">
    <citation type="submission" date="2016-07" db="EMBL/GenBank/DDBJ databases">
        <title>Multiple horizontal gene transfer events from other fungi enriched the ability of initially mycotrophic Trichoderma (Ascomycota) to feed on dead plant biomass.</title>
        <authorList>
            <consortium name="DOE Joint Genome Institute"/>
            <person name="Atanasova L."/>
            <person name="Chenthamara K."/>
            <person name="Zhang J."/>
            <person name="Grujic M."/>
            <person name="Henrissat B."/>
            <person name="Kuo A."/>
            <person name="Aerts A."/>
            <person name="Salamov A."/>
            <person name="Lipzen A."/>
            <person name="Labutti K."/>
            <person name="Barry K."/>
            <person name="Miao Y."/>
            <person name="Rahimi M.J."/>
            <person name="Shen Q."/>
            <person name="Grigoriev I.V."/>
            <person name="Kubicek C.P."/>
            <person name="Druzhinina I.S."/>
        </authorList>
    </citation>
    <scope>NUCLEOTIDE SEQUENCE [LARGE SCALE GENOMIC DNA]</scope>
    <source>
        <strain evidence="3">TUCIM 6016</strain>
    </source>
</reference>
<protein>
    <submittedName>
        <fullName evidence="2">Aldehyde dehydrogenase</fullName>
    </submittedName>
</protein>
<sequence length="452" mass="48431">MALQSEYQSLNPATGEHIETFPELTDEELRSALSVAHDCFTNHWRSTPMSERAKLIRDELAQLITLEVGKLIAESRFEVQFCIATFEYFAVNAEKLLQPITVASDPGSEIWTEPLGVILAIEPWNFPLLQLSRVAAPHIMAGNVLMAKPAPTVPQTSLAFAKLFSDAGVPKGVYTNIFATVPQIHYLVEDFRVRGVTLTGSERAGAAVAENAGRHLKKTVLELGGSDPLIVLPDSSIEDAVSVAVAGRMFNTGQGCAASKRVIVVGRDREREVIEGMRKAMAELKPGDPLDPKTTLGAIFSKRGLDGLLAQIERAKAAGATIVLGGKRFECSGFYLEPTIMTNISPGNPIAQEETFGPIAAIYGVDTEEEAIQLANNTAFGLGASIIGTSVSHAKKIAAQLEAGMVFINGPAYSSPDLPFGGIKNSGFGRELSEIGFSEFTNKKLVRVASST</sequence>
<dbReference type="GO" id="GO:0004777">
    <property type="term" value="F:succinate-semialdehyde dehydrogenase (NAD+) activity"/>
    <property type="evidence" value="ECO:0007669"/>
    <property type="project" value="TreeGrafter"/>
</dbReference>
<dbReference type="SUPFAM" id="SSF53720">
    <property type="entry name" value="ALDH-like"/>
    <property type="match status" value="1"/>
</dbReference>
<dbReference type="Pfam" id="PF00171">
    <property type="entry name" value="Aldedh"/>
    <property type="match status" value="1"/>
</dbReference>